<dbReference type="EMBL" id="JBBMFD010000002">
    <property type="protein sequence ID" value="MEQ2439740.1"/>
    <property type="molecule type" value="Genomic_DNA"/>
</dbReference>
<accession>A0ABV1DZ43</accession>
<gene>
    <name evidence="5" type="ORF">WMO26_02745</name>
</gene>
<dbReference type="Proteomes" id="UP001489509">
    <property type="component" value="Unassembled WGS sequence"/>
</dbReference>
<dbReference type="Pfam" id="PF00248">
    <property type="entry name" value="Aldo_ket_red"/>
    <property type="match status" value="1"/>
</dbReference>
<sequence length="336" mass="37855">MPYEVYKADPARYDTMPFRRCGRSGLMLPVISFGLWQNFGTVNQYDNCRQMLLRAFDLGITQFDLANNYGPPSGGAEELFGKVLREDFKPHRDEMVITTKAGYKGWDGPYGDHGSRKYLISSLDQSLKRMGLDYVDIFYHHRPDPDTPIEETMGALADIVKSGKALYVGVSNYTPEQTKEASRVIRSMGVPLTIQQQRYHMHYRDIEDGLLDVVEEEGMGLVAFCPLFQGVLTSRYLGGVPADSRITHPMNGSIGQNVVTEELIEKSRKLNVIAAERDQTLAQMALAWDLRDRRMTSVIIGASRVSQIEENVKAIENLTFTEEELNSIDDILNGVV</sequence>
<comment type="similarity">
    <text evidence="1">Belongs to the shaker potassium channel beta subunit family.</text>
</comment>
<keyword evidence="6" id="KW-1185">Reference proteome</keyword>
<dbReference type="InterPro" id="IPR023210">
    <property type="entry name" value="NADP_OxRdtase_dom"/>
</dbReference>
<evidence type="ECO:0000259" key="4">
    <source>
        <dbReference type="Pfam" id="PF00248"/>
    </source>
</evidence>
<proteinExistence type="inferred from homology"/>
<dbReference type="PANTHER" id="PTHR43150:SF4">
    <property type="entry name" value="L-GLYCERALDEHYDE 3-PHOSPHATE REDUCTASE"/>
    <property type="match status" value="1"/>
</dbReference>
<evidence type="ECO:0000313" key="6">
    <source>
        <dbReference type="Proteomes" id="UP001489509"/>
    </source>
</evidence>
<feature type="domain" description="NADP-dependent oxidoreductase" evidence="4">
    <location>
        <begin position="31"/>
        <end position="332"/>
    </location>
</feature>
<dbReference type="RefSeq" id="WP_349218002.1">
    <property type="nucleotide sequence ID" value="NZ_JBBMFD010000002.1"/>
</dbReference>
<dbReference type="InterPro" id="IPR036812">
    <property type="entry name" value="NAD(P)_OxRdtase_dom_sf"/>
</dbReference>
<name>A0ABV1DZ43_9FIRM</name>
<dbReference type="Gene3D" id="3.20.20.100">
    <property type="entry name" value="NADP-dependent oxidoreductase domain"/>
    <property type="match status" value="1"/>
</dbReference>
<evidence type="ECO:0000256" key="1">
    <source>
        <dbReference type="ARBA" id="ARBA00006515"/>
    </source>
</evidence>
<comment type="caution">
    <text evidence="5">The sequence shown here is derived from an EMBL/GenBank/DDBJ whole genome shotgun (WGS) entry which is preliminary data.</text>
</comment>
<evidence type="ECO:0000256" key="3">
    <source>
        <dbReference type="ARBA" id="ARBA00023002"/>
    </source>
</evidence>
<dbReference type="InterPro" id="IPR005399">
    <property type="entry name" value="K_chnl_volt-dep_bsu_KCNAB-rel"/>
</dbReference>
<dbReference type="PANTHER" id="PTHR43150">
    <property type="entry name" value="HYPERKINETIC, ISOFORM M"/>
    <property type="match status" value="1"/>
</dbReference>
<keyword evidence="3" id="KW-0560">Oxidoreductase</keyword>
<dbReference type="SUPFAM" id="SSF51430">
    <property type="entry name" value="NAD(P)-linked oxidoreductase"/>
    <property type="match status" value="1"/>
</dbReference>
<evidence type="ECO:0000256" key="2">
    <source>
        <dbReference type="ARBA" id="ARBA00022857"/>
    </source>
</evidence>
<keyword evidence="2" id="KW-0521">NADP</keyword>
<organism evidence="5 6">
    <name type="scientific">Solibaculum intestinale</name>
    <dbReference type="NCBI Taxonomy" id="3133165"/>
    <lineage>
        <taxon>Bacteria</taxon>
        <taxon>Bacillati</taxon>
        <taxon>Bacillota</taxon>
        <taxon>Clostridia</taxon>
        <taxon>Eubacteriales</taxon>
        <taxon>Oscillospiraceae</taxon>
        <taxon>Solibaculum</taxon>
    </lineage>
</organism>
<evidence type="ECO:0000313" key="5">
    <source>
        <dbReference type="EMBL" id="MEQ2439740.1"/>
    </source>
</evidence>
<protein>
    <submittedName>
        <fullName evidence="5">Aldo/keto reductase</fullName>
    </submittedName>
</protein>
<reference evidence="5 6" key="1">
    <citation type="submission" date="2024-03" db="EMBL/GenBank/DDBJ databases">
        <title>Human intestinal bacterial collection.</title>
        <authorList>
            <person name="Pauvert C."/>
            <person name="Hitch T.C.A."/>
            <person name="Clavel T."/>
        </authorList>
    </citation>
    <scope>NUCLEOTIDE SEQUENCE [LARGE SCALE GENOMIC DNA]</scope>
    <source>
        <strain evidence="5 6">CLA-JM-H44</strain>
    </source>
</reference>